<organism evidence="2 3">
    <name type="scientific">Saguinus oedipus</name>
    <name type="common">Cotton-top tamarin</name>
    <name type="synonym">Oedipomidas oedipus</name>
    <dbReference type="NCBI Taxonomy" id="9490"/>
    <lineage>
        <taxon>Eukaryota</taxon>
        <taxon>Metazoa</taxon>
        <taxon>Chordata</taxon>
        <taxon>Craniata</taxon>
        <taxon>Vertebrata</taxon>
        <taxon>Euteleostomi</taxon>
        <taxon>Mammalia</taxon>
        <taxon>Eutheria</taxon>
        <taxon>Euarchontoglires</taxon>
        <taxon>Primates</taxon>
        <taxon>Haplorrhini</taxon>
        <taxon>Platyrrhini</taxon>
        <taxon>Cebidae</taxon>
        <taxon>Callitrichinae</taxon>
        <taxon>Saguinus</taxon>
    </lineage>
</organism>
<feature type="region of interest" description="Disordered" evidence="1">
    <location>
        <begin position="17"/>
        <end position="78"/>
    </location>
</feature>
<gene>
    <name evidence="2" type="ORF">P7K49_001546</name>
</gene>
<evidence type="ECO:0000313" key="2">
    <source>
        <dbReference type="EMBL" id="KAK2120160.1"/>
    </source>
</evidence>
<comment type="caution">
    <text evidence="2">The sequence shown here is derived from an EMBL/GenBank/DDBJ whole genome shotgun (WGS) entry which is preliminary data.</text>
</comment>
<proteinExistence type="predicted"/>
<dbReference type="EMBL" id="JASSZA010000001">
    <property type="protein sequence ID" value="KAK2120160.1"/>
    <property type="molecule type" value="Genomic_DNA"/>
</dbReference>
<evidence type="ECO:0000256" key="1">
    <source>
        <dbReference type="SAM" id="MobiDB-lite"/>
    </source>
</evidence>
<protein>
    <submittedName>
        <fullName evidence="2">Uncharacterized protein</fullName>
    </submittedName>
</protein>
<reference evidence="2 3" key="1">
    <citation type="submission" date="2023-05" db="EMBL/GenBank/DDBJ databases">
        <title>B98-5 Cell Line De Novo Hybrid Assembly: An Optical Mapping Approach.</title>
        <authorList>
            <person name="Kananen K."/>
            <person name="Auerbach J.A."/>
            <person name="Kautto E."/>
            <person name="Blachly J.S."/>
        </authorList>
    </citation>
    <scope>NUCLEOTIDE SEQUENCE [LARGE SCALE GENOMIC DNA]</scope>
    <source>
        <strain evidence="2">B95-8</strain>
        <tissue evidence="2">Cell line</tissue>
    </source>
</reference>
<evidence type="ECO:0000313" key="3">
    <source>
        <dbReference type="Proteomes" id="UP001266305"/>
    </source>
</evidence>
<accession>A0ABQ9WF85</accession>
<keyword evidence="3" id="KW-1185">Reference proteome</keyword>
<name>A0ABQ9WF85_SAGOE</name>
<sequence length="78" mass="8453">MEEGILLSIALGQEQKIMESPEDGVPPAAGSCGLAPASRSDDQLSLEDLPRHEAACPPEPHYPPTKTKQRQAQSVFWN</sequence>
<dbReference type="Proteomes" id="UP001266305">
    <property type="component" value="Unassembled WGS sequence"/>
</dbReference>